<name>A0A9D3M361_ANGAN</name>
<dbReference type="Proteomes" id="UP001044222">
    <property type="component" value="Chromosome 11"/>
</dbReference>
<organism evidence="1 2">
    <name type="scientific">Anguilla anguilla</name>
    <name type="common">European freshwater eel</name>
    <name type="synonym">Muraena anguilla</name>
    <dbReference type="NCBI Taxonomy" id="7936"/>
    <lineage>
        <taxon>Eukaryota</taxon>
        <taxon>Metazoa</taxon>
        <taxon>Chordata</taxon>
        <taxon>Craniata</taxon>
        <taxon>Vertebrata</taxon>
        <taxon>Euteleostomi</taxon>
        <taxon>Actinopterygii</taxon>
        <taxon>Neopterygii</taxon>
        <taxon>Teleostei</taxon>
        <taxon>Anguilliformes</taxon>
        <taxon>Anguillidae</taxon>
        <taxon>Anguilla</taxon>
    </lineage>
</organism>
<accession>A0A9D3M361</accession>
<keyword evidence="2" id="KW-1185">Reference proteome</keyword>
<dbReference type="EMBL" id="JAFIRN010000011">
    <property type="protein sequence ID" value="KAG5839935.1"/>
    <property type="molecule type" value="Genomic_DNA"/>
</dbReference>
<evidence type="ECO:0000313" key="1">
    <source>
        <dbReference type="EMBL" id="KAG5839935.1"/>
    </source>
</evidence>
<gene>
    <name evidence="1" type="ORF">ANANG_G00210580</name>
</gene>
<sequence>MHGLCFQSCGKSLKELKLNLWPEGPSTELELSTDVGPSMELEFSTEVGPNMELELSTAVGPNMELELSTAVGPNMEVVPKAVAEPSVVLEWIRGIFSISLETARLLKEVGEELSRWTMSLQSAWNTAAVSSQPSRAETSWNRSFRPLDRFSPSSVVTMRSNSRSFLLATMTMGGGSALPFLAVE</sequence>
<evidence type="ECO:0000313" key="2">
    <source>
        <dbReference type="Proteomes" id="UP001044222"/>
    </source>
</evidence>
<dbReference type="AlphaFoldDB" id="A0A9D3M361"/>
<reference evidence="1" key="1">
    <citation type="submission" date="2021-01" db="EMBL/GenBank/DDBJ databases">
        <title>A chromosome-scale assembly of European eel, Anguilla anguilla.</title>
        <authorList>
            <person name="Henkel C."/>
            <person name="Jong-Raadsen S.A."/>
            <person name="Dufour S."/>
            <person name="Weltzien F.-A."/>
            <person name="Palstra A.P."/>
            <person name="Pelster B."/>
            <person name="Spaink H.P."/>
            <person name="Van Den Thillart G.E."/>
            <person name="Jansen H."/>
            <person name="Zahm M."/>
            <person name="Klopp C."/>
            <person name="Cedric C."/>
            <person name="Louis A."/>
            <person name="Berthelot C."/>
            <person name="Parey E."/>
            <person name="Roest Crollius H."/>
            <person name="Montfort J."/>
            <person name="Robinson-Rechavi M."/>
            <person name="Bucao C."/>
            <person name="Bouchez O."/>
            <person name="Gislard M."/>
            <person name="Lluch J."/>
            <person name="Milhes M."/>
            <person name="Lampietro C."/>
            <person name="Lopez Roques C."/>
            <person name="Donnadieu C."/>
            <person name="Braasch I."/>
            <person name="Desvignes T."/>
            <person name="Postlethwait J."/>
            <person name="Bobe J."/>
            <person name="Guiguen Y."/>
            <person name="Dirks R."/>
        </authorList>
    </citation>
    <scope>NUCLEOTIDE SEQUENCE</scope>
    <source>
        <strain evidence="1">Tag_6206</strain>
        <tissue evidence="1">Liver</tissue>
    </source>
</reference>
<protein>
    <submittedName>
        <fullName evidence="1">Uncharacterized protein</fullName>
    </submittedName>
</protein>
<proteinExistence type="predicted"/>
<comment type="caution">
    <text evidence="1">The sequence shown here is derived from an EMBL/GenBank/DDBJ whole genome shotgun (WGS) entry which is preliminary data.</text>
</comment>